<gene>
    <name evidence="1" type="ORF">C41B8_13550</name>
</gene>
<reference evidence="1 2" key="1">
    <citation type="submission" date="2013-03" db="EMBL/GenBank/DDBJ databases">
        <title>Salinisphaera hydrothermalis C41B8 Genome Sequencing.</title>
        <authorList>
            <person name="Li C."/>
            <person name="Lai Q."/>
            <person name="Shao Z."/>
        </authorList>
    </citation>
    <scope>NUCLEOTIDE SEQUENCE [LARGE SCALE GENOMIC DNA]</scope>
    <source>
        <strain evidence="1 2">C41B8</strain>
    </source>
</reference>
<sequence length="89" mass="10053">MSRTVQAQLEHWARVGQAIENAPGYDRTKVHDALRGHISPDELDPYERSVYDVEHEAIMEKAGDEERAFFKQLADKQRAAGVNSEDLGT</sequence>
<dbReference type="Pfam" id="PF11903">
    <property type="entry name" value="ParD_like"/>
    <property type="match status" value="1"/>
</dbReference>
<comment type="caution">
    <text evidence="1">The sequence shown here is derived from an EMBL/GenBank/DDBJ whole genome shotgun (WGS) entry which is preliminary data.</text>
</comment>
<dbReference type="InterPro" id="IPR021831">
    <property type="entry name" value="ParD-like"/>
</dbReference>
<dbReference type="EMBL" id="APNK01000023">
    <property type="protein sequence ID" value="KEZ76764.1"/>
    <property type="molecule type" value="Genomic_DNA"/>
</dbReference>
<evidence type="ECO:0000313" key="2">
    <source>
        <dbReference type="Proteomes" id="UP000028302"/>
    </source>
</evidence>
<proteinExistence type="predicted"/>
<evidence type="ECO:0000313" key="1">
    <source>
        <dbReference type="EMBL" id="KEZ76764.1"/>
    </source>
</evidence>
<organism evidence="1 2">
    <name type="scientific">Salinisphaera hydrothermalis (strain C41B8)</name>
    <dbReference type="NCBI Taxonomy" id="1304275"/>
    <lineage>
        <taxon>Bacteria</taxon>
        <taxon>Pseudomonadati</taxon>
        <taxon>Pseudomonadota</taxon>
        <taxon>Gammaproteobacteria</taxon>
        <taxon>Salinisphaerales</taxon>
        <taxon>Salinisphaeraceae</taxon>
        <taxon>Salinisphaera</taxon>
    </lineage>
</organism>
<dbReference type="Proteomes" id="UP000028302">
    <property type="component" value="Unassembled WGS sequence"/>
</dbReference>
<dbReference type="AlphaFoldDB" id="A0A084IJ80"/>
<keyword evidence="2" id="KW-1185">Reference proteome</keyword>
<accession>A0A084IJ80</accession>
<name>A0A084IJ80_SALHC</name>
<protein>
    <submittedName>
        <fullName evidence="1">Uncharacterized protein</fullName>
    </submittedName>
</protein>